<protein>
    <recommendedName>
        <fullName evidence="2">PROP1-like PPR domain-containing protein</fullName>
    </recommendedName>
</protein>
<name>A0AAD2FI69_9STRA</name>
<organism evidence="3 4">
    <name type="scientific">Cylindrotheca closterium</name>
    <dbReference type="NCBI Taxonomy" id="2856"/>
    <lineage>
        <taxon>Eukaryota</taxon>
        <taxon>Sar</taxon>
        <taxon>Stramenopiles</taxon>
        <taxon>Ochrophyta</taxon>
        <taxon>Bacillariophyta</taxon>
        <taxon>Bacillariophyceae</taxon>
        <taxon>Bacillariophycidae</taxon>
        <taxon>Bacillariales</taxon>
        <taxon>Bacillariaceae</taxon>
        <taxon>Cylindrotheca</taxon>
    </lineage>
</organism>
<dbReference type="Pfam" id="PF17177">
    <property type="entry name" value="PPR_long"/>
    <property type="match status" value="1"/>
</dbReference>
<dbReference type="Gene3D" id="1.25.40.10">
    <property type="entry name" value="Tetratricopeptide repeat domain"/>
    <property type="match status" value="1"/>
</dbReference>
<dbReference type="GO" id="GO:0001682">
    <property type="term" value="P:tRNA 5'-leader removal"/>
    <property type="evidence" value="ECO:0007669"/>
    <property type="project" value="TreeGrafter"/>
</dbReference>
<proteinExistence type="predicted"/>
<dbReference type="PANTHER" id="PTHR13547:SF1">
    <property type="entry name" value="MITOCHONDRIAL RIBONUCLEASE P CATALYTIC SUBUNIT"/>
    <property type="match status" value="1"/>
</dbReference>
<sequence>MEASSETSHAFDDEAWTAYKTAVDEMMTSTRVLKNDKPENLEEAKAALLSKNLLPLNTTTTTTTSQLSGTTTTTTIAQQTRDQWTTQAADYKEHYNLTKQQFNFCMRVLVYLGDYCAKRRITAPIQVAWEKLKESGIIPAENAFSTYMYILGTDNACRDSLLEVAKMHDALFAPNEKTVTLRIKTLIAKNEIAQAEEILSSLKNISDDGDVQKLRTFLPILDHYCANGDCKSILRIYRDMRESSRVHFDVDTYTLILCTLAEEGCFSANASPIEDAAKAGFNATCGPMLFDQLVAELAEDLLELTEDSCRSLSTSLSKSICPKDLVDEDQLPLLQNATQPNSSPLVVGRTKIDLETALCPATGAKLRLINLDEEQRQHVHDTLIEMAELQFLEFTKNRKHPVDENGNKGLEELTKFSEWLDNREGEPFTVVVDGPNIGFFGYGSFHYSQVKAIVDELERMGEKPLVTMPNKYIGPSFFLRKGQHQRLADKDLLYIEKLKEEQKLYVVPQLCLDDYYWMLASVSNQTCSRQGQDLRVPVSSNEGRFPGVRPILVTNDQMRDHKLDLLEPREFRRWCSCHIVNYNLLKTNADEWEDRQVKLFPADFFSREIQCNPWGENADRHAWHFPVTEWDGSDRFLVSIAR</sequence>
<dbReference type="InterPro" id="IPR011990">
    <property type="entry name" value="TPR-like_helical_dom_sf"/>
</dbReference>
<evidence type="ECO:0000256" key="1">
    <source>
        <dbReference type="ARBA" id="ARBA00022737"/>
    </source>
</evidence>
<comment type="caution">
    <text evidence="3">The sequence shown here is derived from an EMBL/GenBank/DDBJ whole genome shotgun (WGS) entry which is preliminary data.</text>
</comment>
<feature type="domain" description="PROP1-like PPR" evidence="2">
    <location>
        <begin position="116"/>
        <end position="257"/>
    </location>
</feature>
<dbReference type="GO" id="GO:0004526">
    <property type="term" value="F:ribonuclease P activity"/>
    <property type="evidence" value="ECO:0007669"/>
    <property type="project" value="TreeGrafter"/>
</dbReference>
<evidence type="ECO:0000313" key="3">
    <source>
        <dbReference type="EMBL" id="CAJ1942526.1"/>
    </source>
</evidence>
<evidence type="ECO:0000259" key="2">
    <source>
        <dbReference type="Pfam" id="PF17177"/>
    </source>
</evidence>
<dbReference type="InterPro" id="IPR033443">
    <property type="entry name" value="PROP1-like_PPR_dom"/>
</dbReference>
<dbReference type="EMBL" id="CAKOGP040001112">
    <property type="protein sequence ID" value="CAJ1942526.1"/>
    <property type="molecule type" value="Genomic_DNA"/>
</dbReference>
<accession>A0AAD2FI69</accession>
<dbReference type="PANTHER" id="PTHR13547">
    <property type="match status" value="1"/>
</dbReference>
<gene>
    <name evidence="3" type="ORF">CYCCA115_LOCUS7991</name>
</gene>
<keyword evidence="1" id="KW-0677">Repeat</keyword>
<dbReference type="Gene3D" id="3.40.50.11980">
    <property type="match status" value="1"/>
</dbReference>
<reference evidence="3" key="1">
    <citation type="submission" date="2023-08" db="EMBL/GenBank/DDBJ databases">
        <authorList>
            <person name="Audoor S."/>
            <person name="Bilcke G."/>
        </authorList>
    </citation>
    <scope>NUCLEOTIDE SEQUENCE</scope>
</reference>
<dbReference type="AlphaFoldDB" id="A0AAD2FI69"/>
<evidence type="ECO:0000313" key="4">
    <source>
        <dbReference type="Proteomes" id="UP001295423"/>
    </source>
</evidence>
<keyword evidence="4" id="KW-1185">Reference proteome</keyword>
<dbReference type="Proteomes" id="UP001295423">
    <property type="component" value="Unassembled WGS sequence"/>
</dbReference>